<sequence>MVTSPHEVTHRVFQDRPELLASVFRILNVPVAEKAAVEVVTPDVTEIRPLERRVDTVLRIQSPEDDFVLAIEAQGRRDPAKAASWTYYLAHLQAKYRRPALLLVVCRDQATAEWAAGPFRCGVNDWTALSTHPLVIGPGNVPVIVDWDEAAQNPTLAAFCALLHGPNGDEDPILEALAHAMGSLDQDDRTYFIQMLDIGLGDTLARHTWRQLMRNYFPGQGTIVEEYYLEGKAEGKAEGEAAGKAKALTESILHLLERRGISVSASARLLITSCTDLDTLNRWFDRAITTTNAENLFAEDQLKPTEQP</sequence>
<accession>A0ABT5Z6Q3</accession>
<comment type="caution">
    <text evidence="1">The sequence shown here is derived from an EMBL/GenBank/DDBJ whole genome shotgun (WGS) entry which is preliminary data.</text>
</comment>
<reference evidence="1 2" key="1">
    <citation type="submission" date="2023-03" db="EMBL/GenBank/DDBJ databases">
        <title>Draft genome sequence of type strain Streptomyces ferralitis JCM 14344.</title>
        <authorList>
            <person name="Klaysubun C."/>
            <person name="Duangmal K."/>
        </authorList>
    </citation>
    <scope>NUCLEOTIDE SEQUENCE [LARGE SCALE GENOMIC DNA]</scope>
    <source>
        <strain evidence="1 2">JCM 14344</strain>
    </source>
</reference>
<proteinExistence type="predicted"/>
<evidence type="ECO:0000313" key="2">
    <source>
        <dbReference type="Proteomes" id="UP001220022"/>
    </source>
</evidence>
<dbReference type="Proteomes" id="UP001220022">
    <property type="component" value="Unassembled WGS sequence"/>
</dbReference>
<dbReference type="EMBL" id="JARHTQ010000023">
    <property type="protein sequence ID" value="MDF2259506.1"/>
    <property type="molecule type" value="Genomic_DNA"/>
</dbReference>
<dbReference type="PANTHER" id="PTHR34613">
    <property type="entry name" value="SLL0800 PROTEIN"/>
    <property type="match status" value="1"/>
</dbReference>
<name>A0ABT5Z6Q3_9ACTN</name>
<dbReference type="PANTHER" id="PTHR34613:SF1">
    <property type="entry name" value="SLL6017 PROTEIN"/>
    <property type="match status" value="1"/>
</dbReference>
<evidence type="ECO:0008006" key="3">
    <source>
        <dbReference type="Google" id="ProtNLM"/>
    </source>
</evidence>
<organism evidence="1 2">
    <name type="scientific">Streptantibioticus ferralitis</name>
    <dbReference type="NCBI Taxonomy" id="236510"/>
    <lineage>
        <taxon>Bacteria</taxon>
        <taxon>Bacillati</taxon>
        <taxon>Actinomycetota</taxon>
        <taxon>Actinomycetes</taxon>
        <taxon>Kitasatosporales</taxon>
        <taxon>Streptomycetaceae</taxon>
        <taxon>Streptantibioticus</taxon>
    </lineage>
</organism>
<protein>
    <recommendedName>
        <fullName evidence="3">Transposase (putative) YhgA-like domain-containing protein</fullName>
    </recommendedName>
</protein>
<keyword evidence="2" id="KW-1185">Reference proteome</keyword>
<gene>
    <name evidence="1" type="ORF">P2L57_28470</name>
</gene>
<evidence type="ECO:0000313" key="1">
    <source>
        <dbReference type="EMBL" id="MDF2259506.1"/>
    </source>
</evidence>
<dbReference type="RefSeq" id="WP_275819181.1">
    <property type="nucleotide sequence ID" value="NZ_BAAANM010000002.1"/>
</dbReference>